<dbReference type="RefSeq" id="WP_084540226.1">
    <property type="nucleotide sequence ID" value="NZ_FRBX01000001.1"/>
</dbReference>
<dbReference type="Pfam" id="PF03572">
    <property type="entry name" value="Peptidase_S41"/>
    <property type="match status" value="1"/>
</dbReference>
<dbReference type="EMBL" id="FRBX01000001">
    <property type="protein sequence ID" value="SHL60203.1"/>
    <property type="molecule type" value="Genomic_DNA"/>
</dbReference>
<proteinExistence type="predicted"/>
<dbReference type="InterPro" id="IPR029045">
    <property type="entry name" value="ClpP/crotonase-like_dom_sf"/>
</dbReference>
<dbReference type="InterPro" id="IPR005151">
    <property type="entry name" value="Tail-specific_protease"/>
</dbReference>
<dbReference type="Gene3D" id="3.90.226.10">
    <property type="entry name" value="2-enoyl-CoA Hydratase, Chain A, domain 1"/>
    <property type="match status" value="1"/>
</dbReference>
<evidence type="ECO:0000256" key="1">
    <source>
        <dbReference type="SAM" id="Phobius"/>
    </source>
</evidence>
<keyword evidence="4" id="KW-1185">Reference proteome</keyword>
<name>A0ABY1IZW4_9FLAO</name>
<dbReference type="InterPro" id="IPR041613">
    <property type="entry name" value="Pept_S41_N"/>
</dbReference>
<dbReference type="PANTHER" id="PTHR32060">
    <property type="entry name" value="TAIL-SPECIFIC PROTEASE"/>
    <property type="match status" value="1"/>
</dbReference>
<feature type="domain" description="Tail specific protease" evidence="2">
    <location>
        <begin position="181"/>
        <end position="397"/>
    </location>
</feature>
<dbReference type="SMART" id="SM00245">
    <property type="entry name" value="TSPc"/>
    <property type="match status" value="1"/>
</dbReference>
<comment type="caution">
    <text evidence="3">The sequence shown here is derived from an EMBL/GenBank/DDBJ whole genome shotgun (WGS) entry which is preliminary data.</text>
</comment>
<keyword evidence="1" id="KW-0812">Transmembrane</keyword>
<dbReference type="Proteomes" id="UP000184216">
    <property type="component" value="Unassembled WGS sequence"/>
</dbReference>
<protein>
    <submittedName>
        <fullName evidence="3">Peptidase family S41</fullName>
    </submittedName>
</protein>
<keyword evidence="1" id="KW-1133">Transmembrane helix</keyword>
<dbReference type="Pfam" id="PF18294">
    <property type="entry name" value="Pept_S41_N"/>
    <property type="match status" value="1"/>
</dbReference>
<keyword evidence="1" id="KW-0472">Membrane</keyword>
<dbReference type="SUPFAM" id="SSF52096">
    <property type="entry name" value="ClpP/crotonase"/>
    <property type="match status" value="1"/>
</dbReference>
<dbReference type="PANTHER" id="PTHR32060:SF30">
    <property type="entry name" value="CARBOXY-TERMINAL PROCESSING PROTEASE CTPA"/>
    <property type="match status" value="1"/>
</dbReference>
<organism evidence="3 4">
    <name type="scientific">Flavobacterium pectinovorum</name>
    <dbReference type="NCBI Taxonomy" id="29533"/>
    <lineage>
        <taxon>Bacteria</taxon>
        <taxon>Pseudomonadati</taxon>
        <taxon>Bacteroidota</taxon>
        <taxon>Flavobacteriia</taxon>
        <taxon>Flavobacteriales</taxon>
        <taxon>Flavobacteriaceae</taxon>
        <taxon>Flavobacterium</taxon>
    </lineage>
</organism>
<dbReference type="CDD" id="cd07561">
    <property type="entry name" value="Peptidase_S41_CPP_like"/>
    <property type="match status" value="1"/>
</dbReference>
<evidence type="ECO:0000259" key="2">
    <source>
        <dbReference type="SMART" id="SM00245"/>
    </source>
</evidence>
<gene>
    <name evidence="3" type="ORF">SAMN05444387_1040</name>
</gene>
<feature type="transmembrane region" description="Helical" evidence="1">
    <location>
        <begin position="5"/>
        <end position="23"/>
    </location>
</feature>
<dbReference type="Gene3D" id="2.30.42.10">
    <property type="match status" value="1"/>
</dbReference>
<dbReference type="Gene3D" id="3.30.750.170">
    <property type="match status" value="1"/>
</dbReference>
<reference evidence="3 4" key="1">
    <citation type="submission" date="2016-11" db="EMBL/GenBank/DDBJ databases">
        <authorList>
            <person name="Varghese N."/>
            <person name="Submissions S."/>
        </authorList>
    </citation>
    <scope>NUCLEOTIDE SEQUENCE [LARGE SCALE GENOMIC DNA]</scope>
    <source>
        <strain evidence="3 4">DSM 6368</strain>
    </source>
</reference>
<evidence type="ECO:0000313" key="4">
    <source>
        <dbReference type="Proteomes" id="UP000184216"/>
    </source>
</evidence>
<sequence length="453" mass="50132">MKNKALSYLFYGIILLIEVIILSSCSSDDPEQVYTEGTNEYTNEWMYGQMKKYYRWNDAMPNQGDLSVNPKEYFARLLKTDDVFSYAMHPALPETAPKSLRQKFGFDISFIEYQGKVLGVILYALYDSPAKNNGLARGQLITSVDGVELTLNNYDSLYKNMTAATQLNLKLISYSAQLGFYNEKQVAISQGFSFTQPLLSQVITNGNTKIGYVEIPHFDVGMAKLFLQTFQELKNKQITELVLDLRYNGGGDIASATALSIILAPNIKSGDLFIEFEGNKNGGIVKQSFQQALESNEKNISFEALKNTHPNIQKVYILCGKHTASASEIIINNLSPFINVITIGEKTVGKDVAGFPVEDDRISGKKDWVLYPSIYKLFNAKHEGGYAAGINPSINADELENPEVFALGNRSEILLNTAINAISGNAGKAKMVKSHALPLSKVYTDADPLLVTP</sequence>
<evidence type="ECO:0000313" key="3">
    <source>
        <dbReference type="EMBL" id="SHL60203.1"/>
    </source>
</evidence>
<dbReference type="InterPro" id="IPR036034">
    <property type="entry name" value="PDZ_sf"/>
</dbReference>
<accession>A0ABY1IZW4</accession>